<accession>A0A1H4XY83</accession>
<name>A0A1H4XY83_9ACTN</name>
<evidence type="ECO:0000313" key="2">
    <source>
        <dbReference type="EMBL" id="SED10712.1"/>
    </source>
</evidence>
<proteinExistence type="predicted"/>
<feature type="region of interest" description="Disordered" evidence="1">
    <location>
        <begin position="197"/>
        <end position="230"/>
    </location>
</feature>
<dbReference type="AlphaFoldDB" id="A0A1H4XY83"/>
<dbReference type="OrthoDB" id="5937513at2"/>
<dbReference type="STRING" id="402596.SAMN04489844_3688"/>
<gene>
    <name evidence="2" type="ORF">SAMN04489844_3688</name>
</gene>
<protein>
    <submittedName>
        <fullName evidence="2">Uncharacterized protein</fullName>
    </submittedName>
</protein>
<evidence type="ECO:0000256" key="1">
    <source>
        <dbReference type="SAM" id="MobiDB-lite"/>
    </source>
</evidence>
<dbReference type="RefSeq" id="WP_090970918.1">
    <property type="nucleotide sequence ID" value="NZ_FNRT01000002.1"/>
</dbReference>
<dbReference type="Proteomes" id="UP000198742">
    <property type="component" value="Unassembled WGS sequence"/>
</dbReference>
<organism evidence="2 3">
    <name type="scientific">Nocardioides exalbidus</name>
    <dbReference type="NCBI Taxonomy" id="402596"/>
    <lineage>
        <taxon>Bacteria</taxon>
        <taxon>Bacillati</taxon>
        <taxon>Actinomycetota</taxon>
        <taxon>Actinomycetes</taxon>
        <taxon>Propionibacteriales</taxon>
        <taxon>Nocardioidaceae</taxon>
        <taxon>Nocardioides</taxon>
    </lineage>
</organism>
<reference evidence="3" key="1">
    <citation type="submission" date="2016-10" db="EMBL/GenBank/DDBJ databases">
        <authorList>
            <person name="Varghese N."/>
            <person name="Submissions S."/>
        </authorList>
    </citation>
    <scope>NUCLEOTIDE SEQUENCE [LARGE SCALE GENOMIC DNA]</scope>
    <source>
        <strain evidence="3">DSM 22017</strain>
    </source>
</reference>
<keyword evidence="3" id="KW-1185">Reference proteome</keyword>
<sequence length="592" mass="65516">MPDITDAAPIVTLHDLARFRLDDALVRPELYWPWWSTVTVKVLLVTDGLDFGDGDFGLSAFVTSLVNDGRRYARFDITLGHLRSDVTDSAMLAREPRITKRIKGFRFDVASHFTPTTYDEVWLFGVETDYKQPTYGTRSSSASYPADRLSDAELDNLTAHMNGGRGLFATGDHAFLGAGMGKALDRARNMRHWADFGSGEVSMSGPRRNDSNAPGHDPGTQFSDQSDDVPQSLDLDLYHAPWGALREERYPHPILCSPLGRIDVFPDHPHEGEVRVPDDMSLACRDGSPEYPDRLDGTGREEPRIIAHGRVPAGNTAGSKLATFAHAFGLLCAYDGHRAGVGRVVTDSTWHHFVNVNLIGILEGGGFDDFGRPGEDPSKHTGFLASAAGQEVLKKVQHYYVNTAVWLSPAPLVQAMNDGFWWDLVWNDRVVEATLLDPNTRIQEVSVRDFFEIGSQARDVLGRRATVCRSLHFVIPWLEIVWAELVPWVNPWDPVVRDGLPEMPWIDPEPLMKIALGGALVALREAHPYPPAKPPRFGEEESAIVTRGMATALSAGVRDLQRDLASMSEVVDAGVDRLGEMAKAPARRSRRK</sequence>
<evidence type="ECO:0000313" key="3">
    <source>
        <dbReference type="Proteomes" id="UP000198742"/>
    </source>
</evidence>
<dbReference type="EMBL" id="FNRT01000002">
    <property type="protein sequence ID" value="SED10712.1"/>
    <property type="molecule type" value="Genomic_DNA"/>
</dbReference>